<organism evidence="1 2">
    <name type="scientific">Aphanomyces euteiches</name>
    <dbReference type="NCBI Taxonomy" id="100861"/>
    <lineage>
        <taxon>Eukaryota</taxon>
        <taxon>Sar</taxon>
        <taxon>Stramenopiles</taxon>
        <taxon>Oomycota</taxon>
        <taxon>Saprolegniomycetes</taxon>
        <taxon>Saprolegniales</taxon>
        <taxon>Verrucalvaceae</taxon>
        <taxon>Aphanomyces</taxon>
    </lineage>
</organism>
<name>A0A6G0WIK5_9STRA</name>
<evidence type="ECO:0000313" key="1">
    <source>
        <dbReference type="EMBL" id="KAF0727057.1"/>
    </source>
</evidence>
<comment type="caution">
    <text evidence="1">The sequence shown here is derived from an EMBL/GenBank/DDBJ whole genome shotgun (WGS) entry which is preliminary data.</text>
</comment>
<proteinExistence type="predicted"/>
<dbReference type="Proteomes" id="UP000481153">
    <property type="component" value="Unassembled WGS sequence"/>
</dbReference>
<sequence length="88" mass="10698">MKPKRRYPLKDELHTLRVEVWHLESQLLELQRRQRGSIWKQLAHHEAAARQNAVKENWKLRSDLDEALQWSYDMSQFYNLDQLDSAPR</sequence>
<keyword evidence="2" id="KW-1185">Reference proteome</keyword>
<dbReference type="VEuPathDB" id="FungiDB:AeMF1_003708"/>
<accession>A0A6G0WIK5</accession>
<gene>
    <name evidence="1" type="ORF">Ae201684_014796</name>
</gene>
<protein>
    <submittedName>
        <fullName evidence="1">Uncharacterized protein</fullName>
    </submittedName>
</protein>
<dbReference type="AlphaFoldDB" id="A0A6G0WIK5"/>
<dbReference type="EMBL" id="VJMJ01000202">
    <property type="protein sequence ID" value="KAF0727057.1"/>
    <property type="molecule type" value="Genomic_DNA"/>
</dbReference>
<reference evidence="1 2" key="1">
    <citation type="submission" date="2019-07" db="EMBL/GenBank/DDBJ databases">
        <title>Genomics analysis of Aphanomyces spp. identifies a new class of oomycete effector associated with host adaptation.</title>
        <authorList>
            <person name="Gaulin E."/>
        </authorList>
    </citation>
    <scope>NUCLEOTIDE SEQUENCE [LARGE SCALE GENOMIC DNA]</scope>
    <source>
        <strain evidence="1 2">ATCC 201684</strain>
    </source>
</reference>
<evidence type="ECO:0000313" key="2">
    <source>
        <dbReference type="Proteomes" id="UP000481153"/>
    </source>
</evidence>